<sequence>MTSTLVITFPLNGDCYKQIEQLHETTDKDVFVAYIVHANVEKKSVYGGQLMAQSIIAASKTINDIFHCYSFHMNFIGGVVPTKPIYFKVNRTMDGPKFSNRMVRVYHEATLLCECSIAFRIDNEKAIFNAHSFPKVPKPHQLDDEYPTVLRFLQNKNLTAIQRNFLEFADKRIDNFTIKRPCYPEIYLLVDRQTTVENHYCWIKPRFTIPSSQTDQKAYIAYISDYCPMETAVKNHLSNGYVCDYAASLNHLIYFHKSDINVNDWLLYESSSPIADNGRALTMGRFWSQDGQLIATIAQECLTRSRTAVSKL</sequence>
<evidence type="ECO:0000313" key="1">
    <source>
        <dbReference type="Proteomes" id="UP000095286"/>
    </source>
</evidence>
<name>A0AC35U0P1_9BILA</name>
<reference evidence="2" key="1">
    <citation type="submission" date="2016-11" db="UniProtKB">
        <authorList>
            <consortium name="WormBaseParasite"/>
        </authorList>
    </citation>
    <scope>IDENTIFICATION</scope>
    <source>
        <strain evidence="2">KR3021</strain>
    </source>
</reference>
<proteinExistence type="predicted"/>
<dbReference type="Proteomes" id="UP000095286">
    <property type="component" value="Unplaced"/>
</dbReference>
<evidence type="ECO:0000313" key="2">
    <source>
        <dbReference type="WBParaSite" id="RSKR_0000639900.1"/>
    </source>
</evidence>
<protein>
    <submittedName>
        <fullName evidence="2">Acyl-CoA thioesterase II</fullName>
    </submittedName>
</protein>
<dbReference type="WBParaSite" id="RSKR_0000639900.1">
    <property type="protein sequence ID" value="RSKR_0000639900.1"/>
    <property type="gene ID" value="RSKR_0000639900"/>
</dbReference>
<organism evidence="1 2">
    <name type="scientific">Rhabditophanes sp. KR3021</name>
    <dbReference type="NCBI Taxonomy" id="114890"/>
    <lineage>
        <taxon>Eukaryota</taxon>
        <taxon>Metazoa</taxon>
        <taxon>Ecdysozoa</taxon>
        <taxon>Nematoda</taxon>
        <taxon>Chromadorea</taxon>
        <taxon>Rhabditida</taxon>
        <taxon>Tylenchina</taxon>
        <taxon>Panagrolaimomorpha</taxon>
        <taxon>Strongyloidoidea</taxon>
        <taxon>Alloionematidae</taxon>
        <taxon>Rhabditophanes</taxon>
    </lineage>
</organism>
<accession>A0AC35U0P1</accession>